<dbReference type="Pfam" id="PF16124">
    <property type="entry name" value="RecQ_Zn_bind"/>
    <property type="match status" value="1"/>
</dbReference>
<dbReference type="InterPro" id="IPR001650">
    <property type="entry name" value="Helicase_C-like"/>
</dbReference>
<dbReference type="SUPFAM" id="SSF47819">
    <property type="entry name" value="HRDC-like"/>
    <property type="match status" value="1"/>
</dbReference>
<dbReference type="PROSITE" id="PS50967">
    <property type="entry name" value="HRDC"/>
    <property type="match status" value="1"/>
</dbReference>
<dbReference type="GO" id="GO:0046872">
    <property type="term" value="F:metal ion binding"/>
    <property type="evidence" value="ECO:0007669"/>
    <property type="project" value="UniProtKB-KW"/>
</dbReference>
<comment type="similarity">
    <text evidence="3">Belongs to the helicase family. RecQ subfamily.</text>
</comment>
<keyword evidence="9" id="KW-0862">Zinc</keyword>
<dbReference type="GO" id="GO:0005524">
    <property type="term" value="F:ATP binding"/>
    <property type="evidence" value="ECO:0007669"/>
    <property type="project" value="UniProtKB-KW"/>
</dbReference>
<gene>
    <name evidence="21" type="ORF">C900_05131</name>
</gene>
<dbReference type="InterPro" id="IPR006293">
    <property type="entry name" value="DNA_helicase_ATP-dep_RecQ_bac"/>
</dbReference>
<dbReference type="GO" id="GO:0016787">
    <property type="term" value="F:hydrolase activity"/>
    <property type="evidence" value="ECO:0007669"/>
    <property type="project" value="UniProtKB-KW"/>
</dbReference>
<evidence type="ECO:0000256" key="16">
    <source>
        <dbReference type="NCBIfam" id="TIGR01389"/>
    </source>
</evidence>
<dbReference type="Gene3D" id="3.40.50.300">
    <property type="entry name" value="P-loop containing nucleotide triphosphate hydrolases"/>
    <property type="match status" value="2"/>
</dbReference>
<dbReference type="NCBIfam" id="TIGR01389">
    <property type="entry name" value="recQ"/>
    <property type="match status" value="1"/>
</dbReference>
<dbReference type="InterPro" id="IPR044876">
    <property type="entry name" value="HRDC_dom_sf"/>
</dbReference>
<evidence type="ECO:0000256" key="17">
    <source>
        <dbReference type="SAM" id="MobiDB-lite"/>
    </source>
</evidence>
<evidence type="ECO:0000256" key="13">
    <source>
        <dbReference type="ARBA" id="ARBA00023204"/>
    </source>
</evidence>
<dbReference type="GO" id="GO:0006310">
    <property type="term" value="P:DNA recombination"/>
    <property type="evidence" value="ECO:0007669"/>
    <property type="project" value="UniProtKB-UniRule"/>
</dbReference>
<feature type="domain" description="HRDC" evidence="18">
    <location>
        <begin position="524"/>
        <end position="604"/>
    </location>
</feature>
<dbReference type="CDD" id="cd17920">
    <property type="entry name" value="DEXHc_RecQ"/>
    <property type="match status" value="1"/>
</dbReference>
<dbReference type="FunFam" id="3.40.50.300:FF:000156">
    <property type="entry name" value="ATP-dependent DNA helicase recQ"/>
    <property type="match status" value="1"/>
</dbReference>
<evidence type="ECO:0000256" key="5">
    <source>
        <dbReference type="ARBA" id="ARBA00022741"/>
    </source>
</evidence>
<evidence type="ECO:0000256" key="3">
    <source>
        <dbReference type="ARBA" id="ARBA00005446"/>
    </source>
</evidence>
<dbReference type="GO" id="GO:0009378">
    <property type="term" value="F:four-way junction helicase activity"/>
    <property type="evidence" value="ECO:0007669"/>
    <property type="project" value="TreeGrafter"/>
</dbReference>
<name>L8JKB9_9BACT</name>
<evidence type="ECO:0000256" key="2">
    <source>
        <dbReference type="ARBA" id="ARBA00001947"/>
    </source>
</evidence>
<dbReference type="InterPro" id="IPR036388">
    <property type="entry name" value="WH-like_DNA-bd_sf"/>
</dbReference>
<dbReference type="GO" id="GO:0005737">
    <property type="term" value="C:cytoplasm"/>
    <property type="evidence" value="ECO:0007669"/>
    <property type="project" value="TreeGrafter"/>
</dbReference>
<evidence type="ECO:0000256" key="12">
    <source>
        <dbReference type="ARBA" id="ARBA00023172"/>
    </source>
</evidence>
<dbReference type="InterPro" id="IPR010997">
    <property type="entry name" value="HRDC-like_sf"/>
</dbReference>
<reference evidence="21 22" key="1">
    <citation type="submission" date="2012-12" db="EMBL/GenBank/DDBJ databases">
        <title>Genome assembly of Fulvivirga imtechensis AK7.</title>
        <authorList>
            <person name="Nupur N."/>
            <person name="Khatri I."/>
            <person name="Kumar R."/>
            <person name="Subramanian S."/>
            <person name="Pinnaka A."/>
        </authorList>
    </citation>
    <scope>NUCLEOTIDE SEQUENCE [LARGE SCALE GENOMIC DNA]</scope>
    <source>
        <strain evidence="21 22">AK7</strain>
    </source>
</reference>
<keyword evidence="6" id="KW-0227">DNA damage</keyword>
<keyword evidence="13" id="KW-0234">DNA repair</keyword>
<dbReference type="InterPro" id="IPR011545">
    <property type="entry name" value="DEAD/DEAH_box_helicase_dom"/>
</dbReference>
<evidence type="ECO:0000256" key="7">
    <source>
        <dbReference type="ARBA" id="ARBA00022801"/>
    </source>
</evidence>
<evidence type="ECO:0000259" key="20">
    <source>
        <dbReference type="PROSITE" id="PS51194"/>
    </source>
</evidence>
<dbReference type="GO" id="GO:0003677">
    <property type="term" value="F:DNA binding"/>
    <property type="evidence" value="ECO:0007669"/>
    <property type="project" value="UniProtKB-KW"/>
</dbReference>
<dbReference type="Pfam" id="PF00271">
    <property type="entry name" value="Helicase_C"/>
    <property type="match status" value="1"/>
</dbReference>
<keyword evidence="4" id="KW-0479">Metal-binding</keyword>
<dbReference type="InterPro" id="IPR004589">
    <property type="entry name" value="DNA_helicase_ATP-dep_RecQ"/>
</dbReference>
<dbReference type="Proteomes" id="UP000011135">
    <property type="component" value="Unassembled WGS sequence"/>
</dbReference>
<dbReference type="CDD" id="cd18794">
    <property type="entry name" value="SF2_C_RecQ"/>
    <property type="match status" value="1"/>
</dbReference>
<dbReference type="InterPro" id="IPR002121">
    <property type="entry name" value="HRDC_dom"/>
</dbReference>
<dbReference type="Gene3D" id="1.10.10.10">
    <property type="entry name" value="Winged helix-like DNA-binding domain superfamily/Winged helix DNA-binding domain"/>
    <property type="match status" value="1"/>
</dbReference>
<evidence type="ECO:0000313" key="21">
    <source>
        <dbReference type="EMBL" id="ELR69351.1"/>
    </source>
</evidence>
<dbReference type="EMBL" id="AMZN01000074">
    <property type="protein sequence ID" value="ELR69351.1"/>
    <property type="molecule type" value="Genomic_DNA"/>
</dbReference>
<comment type="catalytic activity">
    <reaction evidence="15">
        <text>Couples ATP hydrolysis with the unwinding of duplex DNA by translocating in the 3'-5' direction.</text>
        <dbReference type="EC" id="5.6.2.4"/>
    </reaction>
</comment>
<comment type="cofactor">
    <cofactor evidence="1">
        <name>Mg(2+)</name>
        <dbReference type="ChEBI" id="CHEBI:18420"/>
    </cofactor>
</comment>
<evidence type="ECO:0000256" key="1">
    <source>
        <dbReference type="ARBA" id="ARBA00001946"/>
    </source>
</evidence>
<feature type="compositionally biased region" description="Basic residues" evidence="17">
    <location>
        <begin position="607"/>
        <end position="619"/>
    </location>
</feature>
<keyword evidence="14" id="KW-0413">Isomerase</keyword>
<dbReference type="GO" id="GO:0030894">
    <property type="term" value="C:replisome"/>
    <property type="evidence" value="ECO:0007669"/>
    <property type="project" value="TreeGrafter"/>
</dbReference>
<dbReference type="InterPro" id="IPR029491">
    <property type="entry name" value="Helicase_HTH"/>
</dbReference>
<dbReference type="GO" id="GO:0006281">
    <property type="term" value="P:DNA repair"/>
    <property type="evidence" value="ECO:0007669"/>
    <property type="project" value="UniProtKB-KW"/>
</dbReference>
<evidence type="ECO:0000256" key="15">
    <source>
        <dbReference type="ARBA" id="ARBA00034617"/>
    </source>
</evidence>
<dbReference type="STRING" id="1237149.C900_05131"/>
<dbReference type="InterPro" id="IPR036390">
    <property type="entry name" value="WH_DNA-bd_sf"/>
</dbReference>
<dbReference type="Pfam" id="PF00270">
    <property type="entry name" value="DEAD"/>
    <property type="match status" value="1"/>
</dbReference>
<evidence type="ECO:0000259" key="18">
    <source>
        <dbReference type="PROSITE" id="PS50967"/>
    </source>
</evidence>
<sequence>MTNLVDTTPTDILKKHFGYDSFRHQQKEIIHHILEGRDALVLMPTGGGKSLCYQVPALIFEGVTIVISPLIALMKDQVDALRLNGISAAYLNSSLSQQEQAEVMRLLRDNRLKLLYLAPERLVSGDKGFINFLKDQAKLSMIAIDEAHCISQWGHDFRPEYTQLATLKSVFPEVPVVALTATADKLTQDDILQQLKLHNPKKFVSSFNRENIYYFVSPKRRSYDQLLQFLNKHKDDTGIIYTLSRASAESLAEQLIADGYDARPYHAGLDRDVRDKHQDLFIKDQIKIITATIAFGMGIDKSNVRFVVHMDLPKNIEGYYQETGRAGRDGLKSEALLFYSYADVKKLKSFVEVEGNTQQSEIMLKKLNEMAEYGELRTCRRKYLLNYFDEEAADECGSCDVCLSEEEKFDGTVIAQKVLSAVTRLEERFGTGYVIDFLRGSKSAKIWDKHKSLKTYGVGADIGKEEWNHYIKDLIHLNYLAKDDGKYPVLKLTHKSKNVLQGKEQVQLFMIKQIEEPVISVQTIPVNQELFTTLKALRMEIAQRENVPPYIVFSDATLQELATYKPLSREDLAEISGFGAVKMDKYGAVFLKAVVDFCQGNSIHSQMHQKPKKRKKKPSNTKAPTKKETLKMFREGKTIEEIADLRDLKFSTVENHLNEFVQTGELNVLDLISKEVFDEILPVVQANDGLALKPVKEKLRDEITYGQIRTVVNHLRYEEKQRK</sequence>
<dbReference type="NCBIfam" id="TIGR00614">
    <property type="entry name" value="recQ_fam"/>
    <property type="match status" value="1"/>
</dbReference>
<dbReference type="Gene3D" id="1.10.150.80">
    <property type="entry name" value="HRDC domain"/>
    <property type="match status" value="1"/>
</dbReference>
<dbReference type="SUPFAM" id="SSF46785">
    <property type="entry name" value="Winged helix' DNA-binding domain"/>
    <property type="match status" value="1"/>
</dbReference>
<dbReference type="AlphaFoldDB" id="L8JKB9"/>
<dbReference type="PROSITE" id="PS51192">
    <property type="entry name" value="HELICASE_ATP_BIND_1"/>
    <property type="match status" value="1"/>
</dbReference>
<dbReference type="SUPFAM" id="SSF52540">
    <property type="entry name" value="P-loop containing nucleoside triphosphate hydrolases"/>
    <property type="match status" value="1"/>
</dbReference>
<feature type="domain" description="Helicase ATP-binding" evidence="19">
    <location>
        <begin position="30"/>
        <end position="201"/>
    </location>
</feature>
<feature type="domain" description="Helicase C-terminal" evidence="20">
    <location>
        <begin position="222"/>
        <end position="371"/>
    </location>
</feature>
<keyword evidence="5" id="KW-0547">Nucleotide-binding</keyword>
<organism evidence="21 22">
    <name type="scientific">Fulvivirga imtechensis AK7</name>
    <dbReference type="NCBI Taxonomy" id="1237149"/>
    <lineage>
        <taxon>Bacteria</taxon>
        <taxon>Pseudomonadati</taxon>
        <taxon>Bacteroidota</taxon>
        <taxon>Cytophagia</taxon>
        <taxon>Cytophagales</taxon>
        <taxon>Fulvivirgaceae</taxon>
        <taxon>Fulvivirga</taxon>
    </lineage>
</organism>
<dbReference type="InterPro" id="IPR014001">
    <property type="entry name" value="Helicase_ATP-bd"/>
</dbReference>
<dbReference type="RefSeq" id="WP_009582294.1">
    <property type="nucleotide sequence ID" value="NZ_AMZN01000074.1"/>
</dbReference>
<dbReference type="FunFam" id="3.40.50.300:FF:000296">
    <property type="entry name" value="ATP-dependent DNA helicase RecQ"/>
    <property type="match status" value="1"/>
</dbReference>
<dbReference type="GO" id="GO:0009432">
    <property type="term" value="P:SOS response"/>
    <property type="evidence" value="ECO:0007669"/>
    <property type="project" value="UniProtKB-UniRule"/>
</dbReference>
<evidence type="ECO:0000256" key="4">
    <source>
        <dbReference type="ARBA" id="ARBA00022723"/>
    </source>
</evidence>
<dbReference type="PANTHER" id="PTHR13710">
    <property type="entry name" value="DNA HELICASE RECQ FAMILY MEMBER"/>
    <property type="match status" value="1"/>
</dbReference>
<dbReference type="eggNOG" id="COG0514">
    <property type="taxonomic scope" value="Bacteria"/>
</dbReference>
<dbReference type="InterPro" id="IPR032284">
    <property type="entry name" value="RecQ_Zn-bd"/>
</dbReference>
<evidence type="ECO:0000256" key="14">
    <source>
        <dbReference type="ARBA" id="ARBA00023235"/>
    </source>
</evidence>
<dbReference type="Pfam" id="PF09382">
    <property type="entry name" value="RQC"/>
    <property type="match status" value="1"/>
</dbReference>
<keyword evidence="12" id="KW-0233">DNA recombination</keyword>
<dbReference type="PANTHER" id="PTHR13710:SF105">
    <property type="entry name" value="ATP-DEPENDENT DNA HELICASE Q1"/>
    <property type="match status" value="1"/>
</dbReference>
<comment type="caution">
    <text evidence="21">The sequence shown here is derived from an EMBL/GenBank/DDBJ whole genome shotgun (WGS) entry which is preliminary data.</text>
</comment>
<dbReference type="Pfam" id="PF14493">
    <property type="entry name" value="HTH_40"/>
    <property type="match status" value="1"/>
</dbReference>
<dbReference type="GO" id="GO:0006260">
    <property type="term" value="P:DNA replication"/>
    <property type="evidence" value="ECO:0007669"/>
    <property type="project" value="InterPro"/>
</dbReference>
<dbReference type="GO" id="GO:0043590">
    <property type="term" value="C:bacterial nucleoid"/>
    <property type="evidence" value="ECO:0007669"/>
    <property type="project" value="TreeGrafter"/>
</dbReference>
<dbReference type="PROSITE" id="PS51194">
    <property type="entry name" value="HELICASE_CTER"/>
    <property type="match status" value="1"/>
</dbReference>
<dbReference type="Pfam" id="PF00570">
    <property type="entry name" value="HRDC"/>
    <property type="match status" value="1"/>
</dbReference>
<evidence type="ECO:0000256" key="9">
    <source>
        <dbReference type="ARBA" id="ARBA00022833"/>
    </source>
</evidence>
<keyword evidence="7" id="KW-0378">Hydrolase</keyword>
<dbReference type="SMART" id="SM00341">
    <property type="entry name" value="HRDC"/>
    <property type="match status" value="1"/>
</dbReference>
<dbReference type="OrthoDB" id="9763310at2"/>
<evidence type="ECO:0000256" key="8">
    <source>
        <dbReference type="ARBA" id="ARBA00022806"/>
    </source>
</evidence>
<proteinExistence type="inferred from homology"/>
<dbReference type="EC" id="5.6.2.4" evidence="16"/>
<keyword evidence="22" id="KW-1185">Reference proteome</keyword>
<accession>L8JKB9</accession>
<comment type="cofactor">
    <cofactor evidence="2">
        <name>Zn(2+)</name>
        <dbReference type="ChEBI" id="CHEBI:29105"/>
    </cofactor>
</comment>
<keyword evidence="10" id="KW-0067">ATP-binding</keyword>
<evidence type="ECO:0000259" key="19">
    <source>
        <dbReference type="PROSITE" id="PS51192"/>
    </source>
</evidence>
<dbReference type="GO" id="GO:0043138">
    <property type="term" value="F:3'-5' DNA helicase activity"/>
    <property type="evidence" value="ECO:0007669"/>
    <property type="project" value="UniProtKB-EC"/>
</dbReference>
<dbReference type="SMART" id="SM00956">
    <property type="entry name" value="RQC"/>
    <property type="match status" value="1"/>
</dbReference>
<evidence type="ECO:0000256" key="6">
    <source>
        <dbReference type="ARBA" id="ARBA00022763"/>
    </source>
</evidence>
<dbReference type="InterPro" id="IPR027417">
    <property type="entry name" value="P-loop_NTPase"/>
</dbReference>
<dbReference type="SMART" id="SM00487">
    <property type="entry name" value="DEXDc"/>
    <property type="match status" value="1"/>
</dbReference>
<keyword evidence="11" id="KW-0238">DNA-binding</keyword>
<dbReference type="InterPro" id="IPR018982">
    <property type="entry name" value="RQC_domain"/>
</dbReference>
<keyword evidence="8 21" id="KW-0347">Helicase</keyword>
<feature type="region of interest" description="Disordered" evidence="17">
    <location>
        <begin position="604"/>
        <end position="626"/>
    </location>
</feature>
<evidence type="ECO:0000256" key="11">
    <source>
        <dbReference type="ARBA" id="ARBA00023125"/>
    </source>
</evidence>
<dbReference type="SMART" id="SM00490">
    <property type="entry name" value="HELICc"/>
    <property type="match status" value="1"/>
</dbReference>
<evidence type="ECO:0000256" key="10">
    <source>
        <dbReference type="ARBA" id="ARBA00022840"/>
    </source>
</evidence>
<evidence type="ECO:0000313" key="22">
    <source>
        <dbReference type="Proteomes" id="UP000011135"/>
    </source>
</evidence>
<dbReference type="PATRIC" id="fig|1237149.3.peg.4598"/>
<protein>
    <recommendedName>
        <fullName evidence="16">DNA helicase RecQ</fullName>
        <ecNumber evidence="16">5.6.2.4</ecNumber>
    </recommendedName>
</protein>